<dbReference type="GO" id="GO:0005634">
    <property type="term" value="C:nucleus"/>
    <property type="evidence" value="ECO:0007669"/>
    <property type="project" value="UniProtKB-SubCell"/>
</dbReference>
<dbReference type="UniPathway" id="UPA00988"/>
<comment type="subcellular location">
    <subcellularLocation>
        <location evidence="5">Cytoplasm</location>
    </subcellularLocation>
    <subcellularLocation>
        <location evidence="5">Nucleus</location>
    </subcellularLocation>
</comment>
<reference evidence="13" key="1">
    <citation type="submission" date="2017-03" db="EMBL/GenBank/DDBJ databases">
        <title>Genomes of endolithic fungi from Antarctica.</title>
        <authorList>
            <person name="Coleine C."/>
            <person name="Masonjones S."/>
            <person name="Stajich J.E."/>
        </authorList>
    </citation>
    <scope>NUCLEOTIDE SEQUENCE [LARGE SCALE GENOMIC DNA]</scope>
    <source>
        <strain evidence="13">CCFEE 5527</strain>
    </source>
</reference>
<dbReference type="OrthoDB" id="40048at2759"/>
<dbReference type="Pfam" id="PF23878">
    <property type="entry name" value="TPR_ELP1"/>
    <property type="match status" value="1"/>
</dbReference>
<dbReference type="SUPFAM" id="SSF82171">
    <property type="entry name" value="DPP6 N-terminal domain-like"/>
    <property type="match status" value="1"/>
</dbReference>
<dbReference type="Pfam" id="PF23797">
    <property type="entry name" value="Beta-prop_ELP1_2nd"/>
    <property type="match status" value="1"/>
</dbReference>
<evidence type="ECO:0000256" key="4">
    <source>
        <dbReference type="ARBA" id="ARBA00022694"/>
    </source>
</evidence>
<keyword evidence="4" id="KW-0819">tRNA processing</keyword>
<evidence type="ECO:0000256" key="6">
    <source>
        <dbReference type="SAM" id="MobiDB-lite"/>
    </source>
</evidence>
<evidence type="ECO:0000259" key="9">
    <source>
        <dbReference type="Pfam" id="PF23878"/>
    </source>
</evidence>
<feature type="domain" description="ELP1 TPR" evidence="9">
    <location>
        <begin position="909"/>
        <end position="1069"/>
    </location>
</feature>
<evidence type="ECO:0000313" key="13">
    <source>
        <dbReference type="Proteomes" id="UP000192596"/>
    </source>
</evidence>
<dbReference type="Pfam" id="PF23936">
    <property type="entry name" value="HB_ELP1"/>
    <property type="match status" value="1"/>
</dbReference>
<dbReference type="FunCoup" id="A0A1V8SV38">
    <property type="interactions" value="1922"/>
</dbReference>
<proteinExistence type="inferred from homology"/>
<evidence type="ECO:0000256" key="3">
    <source>
        <dbReference type="ARBA" id="ARBA00022490"/>
    </source>
</evidence>
<feature type="domain" description="ELP1 three-helical bundle" evidence="11">
    <location>
        <begin position="1080"/>
        <end position="1211"/>
    </location>
</feature>
<dbReference type="GO" id="GO:0033588">
    <property type="term" value="C:elongator holoenzyme complex"/>
    <property type="evidence" value="ECO:0007669"/>
    <property type="project" value="InterPro"/>
</dbReference>
<keyword evidence="13" id="KW-1185">Reference proteome</keyword>
<evidence type="ECO:0000256" key="2">
    <source>
        <dbReference type="ARBA" id="ARBA00006086"/>
    </source>
</evidence>
<dbReference type="InterPro" id="IPR006849">
    <property type="entry name" value="Elp1"/>
</dbReference>
<dbReference type="PANTHER" id="PTHR12747">
    <property type="entry name" value="ELONGATOR COMPLEX PROTEIN 1"/>
    <property type="match status" value="1"/>
</dbReference>
<dbReference type="Proteomes" id="UP000192596">
    <property type="component" value="Unassembled WGS sequence"/>
</dbReference>
<evidence type="ECO:0000259" key="11">
    <source>
        <dbReference type="Pfam" id="PF23936"/>
    </source>
</evidence>
<dbReference type="GO" id="GO:0002926">
    <property type="term" value="P:tRNA wobble base 5-methoxycarbonylmethyl-2-thiouridinylation"/>
    <property type="evidence" value="ECO:0007669"/>
    <property type="project" value="TreeGrafter"/>
</dbReference>
<comment type="caution">
    <text evidence="12">The sequence shown here is derived from an EMBL/GenBank/DDBJ whole genome shotgun (WGS) entry which is preliminary data.</text>
</comment>
<evidence type="ECO:0000256" key="5">
    <source>
        <dbReference type="PIRNR" id="PIRNR017233"/>
    </source>
</evidence>
<evidence type="ECO:0000256" key="1">
    <source>
        <dbReference type="ARBA" id="ARBA00005043"/>
    </source>
</evidence>
<feature type="region of interest" description="Disordered" evidence="6">
    <location>
        <begin position="1148"/>
        <end position="1192"/>
    </location>
</feature>
<keyword evidence="3 5" id="KW-0963">Cytoplasm</keyword>
<dbReference type="InterPro" id="IPR056166">
    <property type="entry name" value="TPR_ELP1"/>
</dbReference>
<organism evidence="12 13">
    <name type="scientific">Cryoendolithus antarcticus</name>
    <dbReference type="NCBI Taxonomy" id="1507870"/>
    <lineage>
        <taxon>Eukaryota</taxon>
        <taxon>Fungi</taxon>
        <taxon>Dikarya</taxon>
        <taxon>Ascomycota</taxon>
        <taxon>Pezizomycotina</taxon>
        <taxon>Dothideomycetes</taxon>
        <taxon>Dothideomycetidae</taxon>
        <taxon>Cladosporiales</taxon>
        <taxon>Cladosporiaceae</taxon>
        <taxon>Cryoendolithus</taxon>
    </lineage>
</organism>
<dbReference type="InParanoid" id="A0A1V8SV38"/>
<dbReference type="GO" id="GO:0000049">
    <property type="term" value="F:tRNA binding"/>
    <property type="evidence" value="ECO:0007669"/>
    <property type="project" value="TreeGrafter"/>
</dbReference>
<dbReference type="AlphaFoldDB" id="A0A1V8SV38"/>
<evidence type="ECO:0000259" key="7">
    <source>
        <dbReference type="Pfam" id="PF04762"/>
    </source>
</evidence>
<name>A0A1V8SV38_9PEZI</name>
<comment type="similarity">
    <text evidence="2 5">Belongs to the ELP1/IKA1 family.</text>
</comment>
<dbReference type="InterPro" id="IPR056164">
    <property type="entry name" value="Beta-prop_ELP1_1st"/>
</dbReference>
<comment type="function">
    <text evidence="5">Component of the elongator complex which is required for multiple tRNA modifications, including mcm5U (5-methoxycarbonylmethyl uridine), mcm5s2U (5-methoxycarbonylmethyl-2-thiouridine), and ncm5U (5-carbamoylmethyl uridine). The elongator complex catalyzes formation of carboxymethyluridine in the wobble base at position 34 in tRNAs.</text>
</comment>
<dbReference type="EMBL" id="NAJO01000026">
    <property type="protein sequence ID" value="OQO03045.1"/>
    <property type="molecule type" value="Genomic_DNA"/>
</dbReference>
<dbReference type="STRING" id="1507870.A0A1V8SV38"/>
<evidence type="ECO:0000313" key="12">
    <source>
        <dbReference type="EMBL" id="OQO03045.1"/>
    </source>
</evidence>
<dbReference type="PIRSF" id="PIRSF017233">
    <property type="entry name" value="IKAP"/>
    <property type="match status" value="1"/>
</dbReference>
<accession>A0A1V8SV38</accession>
<dbReference type="GO" id="GO:0005829">
    <property type="term" value="C:cytosol"/>
    <property type="evidence" value="ECO:0007669"/>
    <property type="project" value="TreeGrafter"/>
</dbReference>
<dbReference type="InterPro" id="IPR056167">
    <property type="entry name" value="A-sol_ELP1"/>
</dbReference>
<sequence>MHNLRNIAHGIIDFGEESAPLAATAWDPSDDSLICAFGPTENDTLLTVKRFKDAYKPEDGIKIASWDAPSPNPDLPVDRVLNLHYFADAGLITLVLAGGDIVTVHEDATPDQDLIEIVGSVDAGIAAAAWSPDEELLAIATNADTVLFMTRDFESIANITLNPEDVKVSDHVSVGWGKAETQFKGRGAKALRDPTVPEHVDEGTLSDFDDGRASLTWRGDGQYVAMNSVLGSTPKRRIIRVFSREGVLESVSEAVNGLGRTISWKPSGQLIAAVQHLADGVEVVFFERNGLRHGEFGLRLNPNELAEVCDNIDLTWNVDSTILAISLPGRTQLWTTNNYHWYLKQEIMFAGQNPLPQLVKTTWHPEKSLRLSCSTGDRLRTLEYTLHVSRGPIDAPHDTGTVAVIDGCNVKITPLRTANVPPPMAFDEVEYSDSALDVAFSRTGKEFAILHHSEVTFWKCDYVAKPVMRAQHIKTFSLAAFEETTSSPRQLCSGPNGEALVLSSEAGSGSSRVHVLSKNSTISSMTTASHVLSLFARSDHERIHCLGTGGTLASVTYDSAADEVPSIDFKPLLMQLPTACPHTAIWHQDGQSVAFGLSVSGALHMRGEGAAVTIPGCTSFIVAASHLIYTTSQHLLKFVHLHDGDLSIPPDEPEKDERCRNIERGARLITVMPSAYSLVLQMPRGNLETIYPRALVLAGIRSAINDRDYKKAFLICRTHRVNMNILHDYAPQQFMKDVELVVKQIKKKEYIDLLLSSMSEENVADGIYKETLLRSADAQTTNGTNGVAHQAKTSPSKVNAVCDAFIVVLERDRRRYLQNIVTAHVCKQPPDLAAGLVLVSELRIAGDQAQLTQAIEHICFLVDLNQLYDTALGLYDLEVTLLVAQESQKDPREYLPYLQSLQDMSDLRQRFAIENDLKRYGKALTHLHELALFDEVTTYTVKHDLYSTALTLYRYDAARTKTLMALYANYLSDRSNYKEAGIAYEFVQDYTKAYEAYRSANMWRESLAAATMADLSEDDITSLARNLAEGLEESKDFVNASVIYQDYLHDDHHSLKLLCKAHRYSEATRIAIKQRNPSFIQSIIDPSLIENSASMTELLADMKTQLQNQIPRLRELRTKKSEDPLSFLDNGDADDVDIPDNLSLAHTDTSTSGGTFMTRYTNRSTGTLASNTSRKTSKNRRREERKRARGKKGTVYEEEYLVNSVARLVERLNVVA</sequence>
<dbReference type="InterPro" id="IPR056169">
    <property type="entry name" value="HB_ELP1"/>
</dbReference>
<dbReference type="InterPro" id="IPR056165">
    <property type="entry name" value="Beta-prop_ELP1_2nd"/>
</dbReference>
<keyword evidence="5" id="KW-0539">Nucleus</keyword>
<evidence type="ECO:0000259" key="8">
    <source>
        <dbReference type="Pfam" id="PF23797"/>
    </source>
</evidence>
<gene>
    <name evidence="12" type="ORF">B0A48_11329</name>
</gene>
<evidence type="ECO:0000259" key="10">
    <source>
        <dbReference type="Pfam" id="PF23925"/>
    </source>
</evidence>
<dbReference type="SUPFAM" id="SSF69322">
    <property type="entry name" value="Tricorn protease domain 2"/>
    <property type="match status" value="1"/>
</dbReference>
<feature type="compositionally biased region" description="Polar residues" evidence="6">
    <location>
        <begin position="1148"/>
        <end position="1170"/>
    </location>
</feature>
<feature type="domain" description="ELP1 first N-terminal beta-propeller" evidence="7">
    <location>
        <begin position="1"/>
        <end position="366"/>
    </location>
</feature>
<dbReference type="PANTHER" id="PTHR12747:SF0">
    <property type="entry name" value="ELONGATOR COMPLEX PROTEIN 1"/>
    <property type="match status" value="1"/>
</dbReference>
<dbReference type="Pfam" id="PF23925">
    <property type="entry name" value="A-sol_ELP1"/>
    <property type="match status" value="1"/>
</dbReference>
<protein>
    <recommendedName>
        <fullName evidence="5">Elongator complex protein 1</fullName>
    </recommendedName>
</protein>
<dbReference type="Pfam" id="PF04762">
    <property type="entry name" value="Beta-prop_ELP1_1st"/>
    <property type="match status" value="1"/>
</dbReference>
<comment type="pathway">
    <text evidence="1">tRNA modification; 5-methoxycarbonylmethyl-2-thiouridine-tRNA biosynthesis.</text>
</comment>
<feature type="domain" description="ELP1 N-terminal second beta-propeller" evidence="8">
    <location>
        <begin position="404"/>
        <end position="669"/>
    </location>
</feature>
<feature type="domain" description="ELP1 alpha-solenoid" evidence="10">
    <location>
        <begin position="693"/>
        <end position="901"/>
    </location>
</feature>